<comment type="caution">
    <text evidence="1">The sequence shown here is derived from an EMBL/GenBank/DDBJ whole genome shotgun (WGS) entry which is preliminary data.</text>
</comment>
<evidence type="ECO:0000313" key="2">
    <source>
        <dbReference type="Proteomes" id="UP000704712"/>
    </source>
</evidence>
<name>A0A8S9U9S6_PHYIN</name>
<organism evidence="1 2">
    <name type="scientific">Phytophthora infestans</name>
    <name type="common">Potato late blight agent</name>
    <name type="synonym">Botrytis infestans</name>
    <dbReference type="NCBI Taxonomy" id="4787"/>
    <lineage>
        <taxon>Eukaryota</taxon>
        <taxon>Sar</taxon>
        <taxon>Stramenopiles</taxon>
        <taxon>Oomycota</taxon>
        <taxon>Peronosporomycetes</taxon>
        <taxon>Peronosporales</taxon>
        <taxon>Peronosporaceae</taxon>
        <taxon>Phytophthora</taxon>
    </lineage>
</organism>
<reference evidence="1" key="1">
    <citation type="submission" date="2020-03" db="EMBL/GenBank/DDBJ databases">
        <title>Hybrid Assembly of Korean Phytophthora infestans isolates.</title>
        <authorList>
            <person name="Prokchorchik M."/>
            <person name="Lee Y."/>
            <person name="Seo J."/>
            <person name="Cho J.-H."/>
            <person name="Park Y.-E."/>
            <person name="Jang D.-C."/>
            <person name="Im J.-S."/>
            <person name="Choi J.-G."/>
            <person name="Park H.-J."/>
            <person name="Lee G.-B."/>
            <person name="Lee Y.-G."/>
            <person name="Hong S.-Y."/>
            <person name="Cho K."/>
            <person name="Sohn K.H."/>
        </authorList>
    </citation>
    <scope>NUCLEOTIDE SEQUENCE</scope>
    <source>
        <strain evidence="1">KR_2_A2</strain>
    </source>
</reference>
<dbReference type="AlphaFoldDB" id="A0A8S9U9S6"/>
<protein>
    <submittedName>
        <fullName evidence="1">Uncharacterized protein</fullName>
    </submittedName>
</protein>
<sequence>MTTTPPSLPQTCDAKVAITIEEPQTYCRITHSSFEASFSVAEGYTVLRERIKRLVSSESGITWDAESGLYVKATVNARQRDYKRVPEEEGSFYQFFASIWSNPKRQDHRFYLFLYAT</sequence>
<dbReference type="EMBL" id="JAACNO010001861">
    <property type="protein sequence ID" value="KAF4137113.1"/>
    <property type="molecule type" value="Genomic_DNA"/>
</dbReference>
<evidence type="ECO:0000313" key="1">
    <source>
        <dbReference type="EMBL" id="KAF4137113.1"/>
    </source>
</evidence>
<accession>A0A8S9U9S6</accession>
<gene>
    <name evidence="1" type="ORF">GN958_ATG13697</name>
</gene>
<proteinExistence type="predicted"/>
<dbReference type="Proteomes" id="UP000704712">
    <property type="component" value="Unassembled WGS sequence"/>
</dbReference>